<sequence>MDNPGKVQYTVFIKRQYLISRMIQIDCPQYPSQQKKLTSRQLVEFYVGEVHGLNSVLKGVIEINPDALYQADRADYERRVRAPGDLVGLHGIPILLKDNIATKDKLNTTTGSFALLRSLVTRDAGVVAKLRKSGAIILGKASLSEWCSFRSPNAPNGFSARGGQGKVS</sequence>
<dbReference type="SUPFAM" id="SSF75304">
    <property type="entry name" value="Amidase signature (AS) enzymes"/>
    <property type="match status" value="1"/>
</dbReference>
<name>A0A9Q0V013_9ROSI</name>
<organism evidence="2 3">
    <name type="scientific">Salix koriyanagi</name>
    <dbReference type="NCBI Taxonomy" id="2511006"/>
    <lineage>
        <taxon>Eukaryota</taxon>
        <taxon>Viridiplantae</taxon>
        <taxon>Streptophyta</taxon>
        <taxon>Embryophyta</taxon>
        <taxon>Tracheophyta</taxon>
        <taxon>Spermatophyta</taxon>
        <taxon>Magnoliopsida</taxon>
        <taxon>eudicotyledons</taxon>
        <taxon>Gunneridae</taxon>
        <taxon>Pentapetalae</taxon>
        <taxon>rosids</taxon>
        <taxon>fabids</taxon>
        <taxon>Malpighiales</taxon>
        <taxon>Salicaceae</taxon>
        <taxon>Saliceae</taxon>
        <taxon>Salix</taxon>
    </lineage>
</organism>
<dbReference type="EMBL" id="JAPFFM010000010">
    <property type="protein sequence ID" value="KAJ6739218.1"/>
    <property type="molecule type" value="Genomic_DNA"/>
</dbReference>
<evidence type="ECO:0000259" key="1">
    <source>
        <dbReference type="Pfam" id="PF01425"/>
    </source>
</evidence>
<reference evidence="2" key="1">
    <citation type="submission" date="2022-11" db="EMBL/GenBank/DDBJ databases">
        <authorList>
            <person name="Hyden B.L."/>
            <person name="Feng K."/>
            <person name="Yates T."/>
            <person name="Jawdy S."/>
            <person name="Smart L.B."/>
            <person name="Muchero W."/>
        </authorList>
    </citation>
    <scope>NUCLEOTIDE SEQUENCE</scope>
    <source>
        <tissue evidence="2">Shoot tip</tissue>
    </source>
</reference>
<evidence type="ECO:0000313" key="2">
    <source>
        <dbReference type="EMBL" id="KAJ6739218.1"/>
    </source>
</evidence>
<dbReference type="PANTHER" id="PTHR42678">
    <property type="entry name" value="AMIDASE"/>
    <property type="match status" value="1"/>
</dbReference>
<evidence type="ECO:0000313" key="3">
    <source>
        <dbReference type="Proteomes" id="UP001151752"/>
    </source>
</evidence>
<dbReference type="InterPro" id="IPR036928">
    <property type="entry name" value="AS_sf"/>
</dbReference>
<proteinExistence type="predicted"/>
<reference evidence="2" key="2">
    <citation type="journal article" date="2023" name="Int. J. Mol. Sci.">
        <title>De Novo Assembly and Annotation of 11 Diverse Shrub Willow (Salix) Genomes Reveals Novel Gene Organization in Sex-Linked Regions.</title>
        <authorList>
            <person name="Hyden B."/>
            <person name="Feng K."/>
            <person name="Yates T.B."/>
            <person name="Jawdy S."/>
            <person name="Cereghino C."/>
            <person name="Smart L.B."/>
            <person name="Muchero W."/>
        </authorList>
    </citation>
    <scope>NUCLEOTIDE SEQUENCE</scope>
    <source>
        <tissue evidence="2">Shoot tip</tissue>
    </source>
</reference>
<dbReference type="Pfam" id="PF01425">
    <property type="entry name" value="Amidase"/>
    <property type="match status" value="1"/>
</dbReference>
<dbReference type="Proteomes" id="UP001151752">
    <property type="component" value="Chromosome 4"/>
</dbReference>
<comment type="caution">
    <text evidence="2">The sequence shown here is derived from an EMBL/GenBank/DDBJ whole genome shotgun (WGS) entry which is preliminary data.</text>
</comment>
<feature type="domain" description="Amidase" evidence="1">
    <location>
        <begin position="42"/>
        <end position="150"/>
    </location>
</feature>
<dbReference type="Gene3D" id="3.90.1300.10">
    <property type="entry name" value="Amidase signature (AS) domain"/>
    <property type="match status" value="1"/>
</dbReference>
<keyword evidence="3" id="KW-1185">Reference proteome</keyword>
<gene>
    <name evidence="2" type="ORF">OIU74_004057</name>
</gene>
<dbReference type="AlphaFoldDB" id="A0A9Q0V013"/>
<protein>
    <submittedName>
        <fullName evidence="2">C869.01-LIKE PROTEIN putative-RELATED</fullName>
    </submittedName>
</protein>
<dbReference type="InterPro" id="IPR023631">
    <property type="entry name" value="Amidase_dom"/>
</dbReference>
<accession>A0A9Q0V013</accession>
<dbReference type="PANTHER" id="PTHR42678:SF34">
    <property type="entry name" value="OS04G0183300 PROTEIN"/>
    <property type="match status" value="1"/>
</dbReference>